<dbReference type="InterPro" id="IPR017438">
    <property type="entry name" value="ATP-NAD_kinase_N"/>
</dbReference>
<dbReference type="EMBL" id="JADBGI010000034">
    <property type="protein sequence ID" value="MBE3002098.1"/>
    <property type="molecule type" value="Genomic_DNA"/>
</dbReference>
<dbReference type="InterPro" id="IPR000326">
    <property type="entry name" value="PAP2/HPO"/>
</dbReference>
<comment type="subcellular location">
    <subcellularLocation>
        <location evidence="1">Cell membrane</location>
        <topology evidence="1">Multi-pass membrane protein</topology>
    </subcellularLocation>
</comment>
<sequence length="491" mass="52212">MRILRRLRRIDERAHRRATSVGLPSLDPYTPTFVQATDNMAPWFLVAGTLAVTGSPRLRRTAVRAIAAAGLANAASSTLKQVVRRPRPDPSLVPATRFPYRDYLSSSFPSGHTAAAVGFATGIGSDAPRPLTALVGLLATAVAVSRVHSGVHYPGDVLGGAAIGVGAGLAARMMLPPRPELLFGARAVAAPDRGTDPEGADVTVVLNPRAADGGVPTPHVADTTTRIARAMPRARIVTTTADDDMAEVMDEAARGAEVLAVAGGDGTVNTGARAALEHGRPLLVLPDGTLNNFARTLGLDTVDTALEAYRDGRTARVDVGEVDGRIFLNTSSFGSYPRMVERRDRWAERIGKWPAFASALLADLVSVEPTPAVVDGRPTRVWWAFVGNCRYRTHARVPALRENLADGRLDVRVLEARSPFPRLRAVADVLLGHRARGGGYTERLTPHLSLTIAARPRLLAVDGEVVEGSSKVHFTKRPAALRVFVPAVSSA</sequence>
<evidence type="ECO:0000313" key="9">
    <source>
        <dbReference type="Proteomes" id="UP000806528"/>
    </source>
</evidence>
<name>A0ABR9PE22_9ACTN</name>
<dbReference type="SMART" id="SM00014">
    <property type="entry name" value="acidPPc"/>
    <property type="match status" value="1"/>
</dbReference>
<dbReference type="InterPro" id="IPR016064">
    <property type="entry name" value="NAD/diacylglycerol_kinase_sf"/>
</dbReference>
<dbReference type="Pfam" id="PF00781">
    <property type="entry name" value="DAGK_cat"/>
    <property type="match status" value="1"/>
</dbReference>
<keyword evidence="2" id="KW-1003">Cell membrane</keyword>
<evidence type="ECO:0000256" key="6">
    <source>
        <dbReference type="ARBA" id="ARBA00023136"/>
    </source>
</evidence>
<dbReference type="Gene3D" id="3.40.50.10330">
    <property type="entry name" value="Probable inorganic polyphosphate/atp-NAD kinase, domain 1"/>
    <property type="match status" value="1"/>
</dbReference>
<keyword evidence="9" id="KW-1185">Reference proteome</keyword>
<protein>
    <submittedName>
        <fullName evidence="8">Phosphatase PAP2 family protein</fullName>
    </submittedName>
</protein>
<organism evidence="8 9">
    <name type="scientific">Nocardiopsis coralli</name>
    <dbReference type="NCBI Taxonomy" id="2772213"/>
    <lineage>
        <taxon>Bacteria</taxon>
        <taxon>Bacillati</taxon>
        <taxon>Actinomycetota</taxon>
        <taxon>Actinomycetes</taxon>
        <taxon>Streptosporangiales</taxon>
        <taxon>Nocardiopsidaceae</taxon>
        <taxon>Nocardiopsis</taxon>
    </lineage>
</organism>
<dbReference type="InterPro" id="IPR001206">
    <property type="entry name" value="Diacylglycerol_kinase_cat_dom"/>
</dbReference>
<dbReference type="RefSeq" id="WP_193124689.1">
    <property type="nucleotide sequence ID" value="NZ_JADBGI010000034.1"/>
</dbReference>
<accession>A0ABR9PE22</accession>
<dbReference type="InterPro" id="IPR036938">
    <property type="entry name" value="PAP2/HPO_sf"/>
</dbReference>
<evidence type="ECO:0000259" key="7">
    <source>
        <dbReference type="PROSITE" id="PS50146"/>
    </source>
</evidence>
<evidence type="ECO:0000256" key="3">
    <source>
        <dbReference type="ARBA" id="ARBA00022692"/>
    </source>
</evidence>
<dbReference type="SUPFAM" id="SSF48317">
    <property type="entry name" value="Acid phosphatase/Vanadium-dependent haloperoxidase"/>
    <property type="match status" value="1"/>
</dbReference>
<keyword evidence="4" id="KW-0378">Hydrolase</keyword>
<dbReference type="Pfam" id="PF01569">
    <property type="entry name" value="PAP2"/>
    <property type="match status" value="1"/>
</dbReference>
<evidence type="ECO:0000313" key="8">
    <source>
        <dbReference type="EMBL" id="MBE3002098.1"/>
    </source>
</evidence>
<keyword evidence="6" id="KW-0472">Membrane</keyword>
<dbReference type="CDD" id="cd01610">
    <property type="entry name" value="PAP2_like"/>
    <property type="match status" value="1"/>
</dbReference>
<dbReference type="Proteomes" id="UP000806528">
    <property type="component" value="Unassembled WGS sequence"/>
</dbReference>
<dbReference type="PROSITE" id="PS50146">
    <property type="entry name" value="DAGK"/>
    <property type="match status" value="1"/>
</dbReference>
<feature type="domain" description="DAGKc" evidence="7">
    <location>
        <begin position="237"/>
        <end position="326"/>
    </location>
</feature>
<gene>
    <name evidence="8" type="ORF">IDM40_25855</name>
</gene>
<proteinExistence type="predicted"/>
<evidence type="ECO:0000256" key="2">
    <source>
        <dbReference type="ARBA" id="ARBA00022475"/>
    </source>
</evidence>
<evidence type="ECO:0000256" key="5">
    <source>
        <dbReference type="ARBA" id="ARBA00022989"/>
    </source>
</evidence>
<keyword evidence="5" id="KW-1133">Transmembrane helix</keyword>
<evidence type="ECO:0000256" key="1">
    <source>
        <dbReference type="ARBA" id="ARBA00004651"/>
    </source>
</evidence>
<dbReference type="PANTHER" id="PTHR14969:SF62">
    <property type="entry name" value="DECAPRENYLPHOSPHORYL-5-PHOSPHORIBOSE PHOSPHATASE RV3807C-RELATED"/>
    <property type="match status" value="1"/>
</dbReference>
<comment type="caution">
    <text evidence="8">The sequence shown here is derived from an EMBL/GenBank/DDBJ whole genome shotgun (WGS) entry which is preliminary data.</text>
</comment>
<evidence type="ECO:0000256" key="4">
    <source>
        <dbReference type="ARBA" id="ARBA00022801"/>
    </source>
</evidence>
<keyword evidence="3" id="KW-0812">Transmembrane</keyword>
<dbReference type="SMART" id="SM00046">
    <property type="entry name" value="DAGKc"/>
    <property type="match status" value="1"/>
</dbReference>
<dbReference type="Gene3D" id="2.60.200.40">
    <property type="match status" value="1"/>
</dbReference>
<reference evidence="8 9" key="1">
    <citation type="submission" date="2020-09" db="EMBL/GenBank/DDBJ databases">
        <title>Diversity and distribution of actinomycetes associated with coral in the coast of Hainan.</title>
        <authorList>
            <person name="Li F."/>
        </authorList>
    </citation>
    <scope>NUCLEOTIDE SEQUENCE [LARGE SCALE GENOMIC DNA]</scope>
    <source>
        <strain evidence="8 9">HNM0947</strain>
    </source>
</reference>
<dbReference type="PANTHER" id="PTHR14969">
    <property type="entry name" value="SPHINGOSINE-1-PHOSPHATE PHOSPHOHYDROLASE"/>
    <property type="match status" value="1"/>
</dbReference>
<dbReference type="SUPFAM" id="SSF111331">
    <property type="entry name" value="NAD kinase/diacylglycerol kinase-like"/>
    <property type="match status" value="1"/>
</dbReference>
<dbReference type="Gene3D" id="1.20.144.10">
    <property type="entry name" value="Phosphatidic acid phosphatase type 2/haloperoxidase"/>
    <property type="match status" value="1"/>
</dbReference>